<keyword evidence="3" id="KW-0677">Repeat</keyword>
<dbReference type="EC" id="3.1.4.-" evidence="8"/>
<dbReference type="Gene3D" id="1.10.3090.10">
    <property type="entry name" value="cca-adding enzyme, domain 2"/>
    <property type="match status" value="1"/>
</dbReference>
<dbReference type="FunFam" id="1.10.3090.10:FF:000005">
    <property type="entry name" value="Bifunctional uridylyltransferase/uridylyl-removing enzyme"/>
    <property type="match status" value="1"/>
</dbReference>
<keyword evidence="2 8" id="KW-0548">Nucleotidyltransferase</keyword>
<dbReference type="Pfam" id="PF01909">
    <property type="entry name" value="NTP_transf_2"/>
    <property type="match status" value="1"/>
</dbReference>
<dbReference type="GO" id="GO:0008773">
    <property type="term" value="F:[protein-PII] uridylyltransferase activity"/>
    <property type="evidence" value="ECO:0007669"/>
    <property type="project" value="UniProtKB-UniRule"/>
</dbReference>
<dbReference type="InterPro" id="IPR002912">
    <property type="entry name" value="ACT_dom"/>
</dbReference>
<dbReference type="CDD" id="cd04899">
    <property type="entry name" value="ACT_ACR-UUR-like_2"/>
    <property type="match status" value="1"/>
</dbReference>
<reference evidence="13" key="1">
    <citation type="submission" date="2019-02" db="EMBL/GenBank/DDBJ databases">
        <authorList>
            <person name="Gruber-Vodicka R. H."/>
            <person name="Seah K. B. B."/>
        </authorList>
    </citation>
    <scope>NUCLEOTIDE SEQUENCE</scope>
    <source>
        <strain evidence="12">BECK_BZ163</strain>
        <strain evidence="13">BECK_BZ164</strain>
        <strain evidence="11">BECK_BZ165</strain>
    </source>
</reference>
<organism evidence="13">
    <name type="scientific">Candidatus Kentrum sp. FM</name>
    <dbReference type="NCBI Taxonomy" id="2126340"/>
    <lineage>
        <taxon>Bacteria</taxon>
        <taxon>Pseudomonadati</taxon>
        <taxon>Pseudomonadota</taxon>
        <taxon>Gammaproteobacteria</taxon>
        <taxon>Candidatus Kentrum</taxon>
    </lineage>
</organism>
<dbReference type="PIRSF" id="PIRSF006288">
    <property type="entry name" value="PII_uridyltransf"/>
    <property type="match status" value="1"/>
</dbReference>
<dbReference type="InterPro" id="IPR045865">
    <property type="entry name" value="ACT-like_dom_sf"/>
</dbReference>
<dbReference type="SUPFAM" id="SSF109604">
    <property type="entry name" value="HD-domain/PDEase-like"/>
    <property type="match status" value="1"/>
</dbReference>
<name>A0A450VVY8_9GAMM</name>
<dbReference type="InterPro" id="IPR010043">
    <property type="entry name" value="UTase/UR"/>
</dbReference>
<dbReference type="InterPro" id="IPR006674">
    <property type="entry name" value="HD_domain"/>
</dbReference>
<dbReference type="EMBL" id="CAADFA010000011">
    <property type="protein sequence ID" value="VFJ44438.1"/>
    <property type="molecule type" value="Genomic_DNA"/>
</dbReference>
<keyword evidence="4 8" id="KW-0378">Hydrolase</keyword>
<dbReference type="PROSITE" id="PS51831">
    <property type="entry name" value="HD"/>
    <property type="match status" value="1"/>
</dbReference>
<evidence type="ECO:0000256" key="8">
    <source>
        <dbReference type="HAMAP-Rule" id="MF_00277"/>
    </source>
</evidence>
<dbReference type="PANTHER" id="PTHR47320">
    <property type="entry name" value="BIFUNCTIONAL URIDYLYLTRANSFERASE/URIDYLYL-REMOVING ENZYME"/>
    <property type="match status" value="1"/>
</dbReference>
<comment type="activity regulation">
    <text evidence="8">Uridylyltransferase (UTase) activity is inhibited by glutamine, while glutamine activates uridylyl-removing (UR) activity.</text>
</comment>
<comment type="catalytic activity">
    <reaction evidence="8">
        <text>[protein-PII]-uridylyl-L-tyrosine + H2O = [protein-PII]-L-tyrosine + UMP + H(+)</text>
        <dbReference type="Rhea" id="RHEA:48600"/>
        <dbReference type="Rhea" id="RHEA-COMP:12147"/>
        <dbReference type="Rhea" id="RHEA-COMP:12148"/>
        <dbReference type="ChEBI" id="CHEBI:15377"/>
        <dbReference type="ChEBI" id="CHEBI:15378"/>
        <dbReference type="ChEBI" id="CHEBI:46858"/>
        <dbReference type="ChEBI" id="CHEBI:57865"/>
        <dbReference type="ChEBI" id="CHEBI:90602"/>
    </reaction>
</comment>
<dbReference type="Pfam" id="PF01966">
    <property type="entry name" value="HD"/>
    <property type="match status" value="1"/>
</dbReference>
<feature type="domain" description="HD" evidence="10">
    <location>
        <begin position="441"/>
        <end position="556"/>
    </location>
</feature>
<evidence type="ECO:0000256" key="5">
    <source>
        <dbReference type="ARBA" id="ARBA00022842"/>
    </source>
</evidence>
<feature type="domain" description="ACT" evidence="9">
    <location>
        <begin position="686"/>
        <end position="767"/>
    </location>
</feature>
<dbReference type="NCBIfam" id="TIGR01693">
    <property type="entry name" value="UTase_glnD"/>
    <property type="match status" value="1"/>
</dbReference>
<dbReference type="SMART" id="SM00471">
    <property type="entry name" value="HDc"/>
    <property type="match status" value="1"/>
</dbReference>
<keyword evidence="6 8" id="KW-0511">Multifunctional enzyme</keyword>
<dbReference type="AlphaFoldDB" id="A0A450VVY8"/>
<dbReference type="GO" id="GO:0006808">
    <property type="term" value="P:regulation of nitrogen utilization"/>
    <property type="evidence" value="ECO:0007669"/>
    <property type="project" value="UniProtKB-UniRule"/>
</dbReference>
<dbReference type="GO" id="GO:0008893">
    <property type="term" value="F:guanosine-3',5'-bis(diphosphate) 3'-diphosphatase activity"/>
    <property type="evidence" value="ECO:0007669"/>
    <property type="project" value="UniProtKB-EC"/>
</dbReference>
<evidence type="ECO:0000256" key="3">
    <source>
        <dbReference type="ARBA" id="ARBA00022737"/>
    </source>
</evidence>
<dbReference type="GO" id="GO:0008081">
    <property type="term" value="F:phosphoric diester hydrolase activity"/>
    <property type="evidence" value="ECO:0007669"/>
    <property type="project" value="UniProtKB-UniRule"/>
</dbReference>
<dbReference type="CDD" id="cd00077">
    <property type="entry name" value="HDc"/>
    <property type="match status" value="1"/>
</dbReference>
<comment type="caution">
    <text evidence="8">Lacks conserved residue(s) required for the propagation of feature annotation.</text>
</comment>
<dbReference type="InterPro" id="IPR013546">
    <property type="entry name" value="PII_UdlTrfase/GS_AdlTrfase"/>
</dbReference>
<protein>
    <recommendedName>
        <fullName evidence="8">Bifunctional uridylyltransferase/uridylyl-removing enzyme</fullName>
        <shortName evidence="8">UTase/UR</shortName>
    </recommendedName>
    <alternativeName>
        <fullName evidence="8">Bifunctional [protein-PII] modification enzyme</fullName>
    </alternativeName>
    <alternativeName>
        <fullName evidence="8">Bifunctional nitrogen sensor protein</fullName>
    </alternativeName>
    <domain>
        <recommendedName>
            <fullName evidence="8">[Protein-PII] uridylyltransferase</fullName>
            <shortName evidence="8">PII uridylyltransferase</shortName>
            <shortName evidence="8">UTase</shortName>
            <ecNumber evidence="8">2.7.7.59</ecNumber>
        </recommendedName>
    </domain>
    <domain>
        <recommendedName>
            <fullName evidence="8">[Protein-PII]-UMP uridylyl-removing enzyme</fullName>
            <shortName evidence="8">UR</shortName>
            <ecNumber evidence="8">3.1.4.-</ecNumber>
        </recommendedName>
    </domain>
</protein>
<dbReference type="SUPFAM" id="SSF81301">
    <property type="entry name" value="Nucleotidyltransferase"/>
    <property type="match status" value="1"/>
</dbReference>
<accession>A0A450VVY8</accession>
<evidence type="ECO:0000256" key="1">
    <source>
        <dbReference type="ARBA" id="ARBA00022679"/>
    </source>
</evidence>
<evidence type="ECO:0000256" key="4">
    <source>
        <dbReference type="ARBA" id="ARBA00022801"/>
    </source>
</evidence>
<dbReference type="CDD" id="cd05401">
    <property type="entry name" value="NT_GlnE_GlnD_like"/>
    <property type="match status" value="1"/>
</dbReference>
<dbReference type="InterPro" id="IPR002934">
    <property type="entry name" value="Polymerase_NTP_transf_dom"/>
</dbReference>
<dbReference type="EMBL" id="CAADFL010000088">
    <property type="protein sequence ID" value="VFK08947.1"/>
    <property type="molecule type" value="Genomic_DNA"/>
</dbReference>
<evidence type="ECO:0000313" key="12">
    <source>
        <dbReference type="EMBL" id="VFJ64114.1"/>
    </source>
</evidence>
<comment type="catalytic activity">
    <reaction evidence="8">
        <text>[protein-PII]-L-tyrosine + UTP = [protein-PII]-uridylyl-L-tyrosine + diphosphate</text>
        <dbReference type="Rhea" id="RHEA:13673"/>
        <dbReference type="Rhea" id="RHEA-COMP:12147"/>
        <dbReference type="Rhea" id="RHEA-COMP:12148"/>
        <dbReference type="ChEBI" id="CHEBI:33019"/>
        <dbReference type="ChEBI" id="CHEBI:46398"/>
        <dbReference type="ChEBI" id="CHEBI:46858"/>
        <dbReference type="ChEBI" id="CHEBI:90602"/>
        <dbReference type="EC" id="2.7.7.59"/>
    </reaction>
</comment>
<dbReference type="SUPFAM" id="SSF55021">
    <property type="entry name" value="ACT-like"/>
    <property type="match status" value="1"/>
</dbReference>
<gene>
    <name evidence="8" type="primary">glnD</name>
    <name evidence="12" type="ORF">BECKFM1743A_GA0114220_103482</name>
    <name evidence="13" type="ORF">BECKFM1743B_GA0114221_100882</name>
    <name evidence="11" type="ORF">BECKFM1743C_GA0114222_100112</name>
</gene>
<dbReference type="Pfam" id="PF08335">
    <property type="entry name" value="GlnD_UR_UTase"/>
    <property type="match status" value="1"/>
</dbReference>
<dbReference type="PANTHER" id="PTHR47320:SF1">
    <property type="entry name" value="BIFUNCTIONAL URIDYLYLTRANSFERASE_URIDYLYL-REMOVING ENZYME"/>
    <property type="match status" value="1"/>
</dbReference>
<comment type="domain">
    <text evidence="8">Has four distinct domains: an N-terminal nucleotidyltransferase (NT) domain responsible for UTase activity, a central HD domain that encodes UR activity, and two C-terminal ACT domains that seem to have a role in glutamine sensing.</text>
</comment>
<proteinExistence type="inferred from homology"/>
<dbReference type="InterPro" id="IPR043519">
    <property type="entry name" value="NT_sf"/>
</dbReference>
<evidence type="ECO:0000256" key="7">
    <source>
        <dbReference type="ARBA" id="ARBA00047968"/>
    </source>
</evidence>
<comment type="catalytic activity">
    <reaction evidence="7">
        <text>guanosine 3',5'-bis(diphosphate) + H2O = GDP + diphosphate + H(+)</text>
        <dbReference type="Rhea" id="RHEA:14253"/>
        <dbReference type="ChEBI" id="CHEBI:15377"/>
        <dbReference type="ChEBI" id="CHEBI:15378"/>
        <dbReference type="ChEBI" id="CHEBI:33019"/>
        <dbReference type="ChEBI" id="CHEBI:58189"/>
        <dbReference type="ChEBI" id="CHEBI:77828"/>
        <dbReference type="EC" id="3.1.7.2"/>
    </reaction>
</comment>
<feature type="domain" description="ACT" evidence="9">
    <location>
        <begin position="798"/>
        <end position="866"/>
    </location>
</feature>
<comment type="cofactor">
    <cofactor evidence="8">
        <name>Mg(2+)</name>
        <dbReference type="ChEBI" id="CHEBI:18420"/>
    </cofactor>
</comment>
<comment type="similarity">
    <text evidence="8">Belongs to the GlnD family.</text>
</comment>
<dbReference type="HAMAP" id="MF_00277">
    <property type="entry name" value="PII_uridylyl_transf"/>
    <property type="match status" value="1"/>
</dbReference>
<evidence type="ECO:0000259" key="9">
    <source>
        <dbReference type="PROSITE" id="PS51671"/>
    </source>
</evidence>
<dbReference type="SUPFAM" id="SSF81593">
    <property type="entry name" value="Nucleotidyltransferase substrate binding subunit/domain"/>
    <property type="match status" value="1"/>
</dbReference>
<dbReference type="PROSITE" id="PS51671">
    <property type="entry name" value="ACT"/>
    <property type="match status" value="2"/>
</dbReference>
<dbReference type="EC" id="2.7.7.59" evidence="8"/>
<evidence type="ECO:0000259" key="10">
    <source>
        <dbReference type="PROSITE" id="PS51831"/>
    </source>
</evidence>
<dbReference type="CDD" id="cd04900">
    <property type="entry name" value="ACT_UUR-like_1"/>
    <property type="match status" value="1"/>
</dbReference>
<dbReference type="InterPro" id="IPR003607">
    <property type="entry name" value="HD/PDEase_dom"/>
</dbReference>
<keyword evidence="5 8" id="KW-0460">Magnesium</keyword>
<feature type="region of interest" description="Uridylyltransferase" evidence="8">
    <location>
        <begin position="1"/>
        <end position="322"/>
    </location>
</feature>
<evidence type="ECO:0000256" key="6">
    <source>
        <dbReference type="ARBA" id="ARBA00023268"/>
    </source>
</evidence>
<evidence type="ECO:0000256" key="2">
    <source>
        <dbReference type="ARBA" id="ARBA00022695"/>
    </source>
</evidence>
<sequence length="866" mass="99379">MNLSTETFRDALKTIRRNLQARFFAGETAQTLVQEHANRIDGLLREVWRQFPLAEIPYAALVAVGGYGRSELHPGSDIDLLLLFGERIDTDVQEQISNFLTFLWDIGLEVGHSTRTLRECEIEAASDITVITNLMEMRLIEGQVALIEILGERIGPGNIWPDREFFQAKSAEQQARYRKFHNTANNLEPNVKEGPGGMRDIQMISWVAKRHFGTGALWDLVGHEFLTETEYETLTIGQNFLWNVRFALHLLAGRREDRLLFDYQRALAEEFGYKDEDHNLAVEHFMKQYYCTIREHARLNEMLLALFQEAILYAHSPRLAVPIGRRFRAYNGFLEATNDKIFKRYPFALLEIFLLLQQHPELTGVHAATIRLIRDHLYLIDHKFRADIRARSLFLEILKQPDGTAHALRRMHHYGVLGAYLPVFEAIIGQMQYDLFHVYTVDEHTLFVVHNLAGFAALEQHGKFASCAGIFAQIPKRELLYIAGLFHDIAKGRGGDHAKLGAKEAFQFCQQHGISQYDAKLVAWLVENHLLLSMTIQRKDIHDPEVVNQFAATVGNRIHLDYLYLLTVADIRGTNPKLWNDWKHALLRDLYEATLIALHRGPENPIDQAERIAQNKKEAYRRLQQEGLLREKSRRARIRALWKSAGLDYFLRYRPDEIIWHTRAITDGRNRSLPVVLVREGRAGMDIFIYAQDQQHLFLASTTILDRLHLTIHDARIINADNGMTLNSYVVLETSGNIPTGEDAEHRQRHIRDVLTRELQSPKNALSPVSRLPKRQLKHFTTNTIVSFHTDSTNRRTIMEVSTGDSPGLLSQIAATLAHCEVRLHKAKIATFGEWAEDIFFITDKNNQPLSQAALEYLRENAVAAV</sequence>
<dbReference type="EMBL" id="CAADEZ010000348">
    <property type="protein sequence ID" value="VFJ64114.1"/>
    <property type="molecule type" value="Genomic_DNA"/>
</dbReference>
<evidence type="ECO:0000313" key="13">
    <source>
        <dbReference type="EMBL" id="VFK08947.1"/>
    </source>
</evidence>
<evidence type="ECO:0000313" key="11">
    <source>
        <dbReference type="EMBL" id="VFJ44438.1"/>
    </source>
</evidence>
<keyword evidence="1 8" id="KW-0808">Transferase</keyword>
<comment type="function">
    <text evidence="8">Modifies, by uridylylation and deuridylylation, the PII regulatory proteins (GlnB and homologs), in response to the nitrogen status of the cell that GlnD senses through the glutamine level. Under low glutamine levels, catalyzes the conversion of the PII proteins and UTP to PII-UMP and PPi, while under higher glutamine levels, GlnD hydrolyzes PII-UMP to PII and UMP (deuridylylation). Thus, controls uridylylation state and activity of the PII proteins, and plays an important role in the regulation of nitrogen metabolism.</text>
</comment>